<dbReference type="OrthoDB" id="994736at2759"/>
<evidence type="ECO:0000313" key="1">
    <source>
        <dbReference type="EMBL" id="KAH1056239.1"/>
    </source>
</evidence>
<comment type="caution">
    <text evidence="1">The sequence shown here is derived from an EMBL/GenBank/DDBJ whole genome shotgun (WGS) entry which is preliminary data.</text>
</comment>
<organism evidence="1 2">
    <name type="scientific">Gossypium stocksii</name>
    <dbReference type="NCBI Taxonomy" id="47602"/>
    <lineage>
        <taxon>Eukaryota</taxon>
        <taxon>Viridiplantae</taxon>
        <taxon>Streptophyta</taxon>
        <taxon>Embryophyta</taxon>
        <taxon>Tracheophyta</taxon>
        <taxon>Spermatophyta</taxon>
        <taxon>Magnoliopsida</taxon>
        <taxon>eudicotyledons</taxon>
        <taxon>Gunneridae</taxon>
        <taxon>Pentapetalae</taxon>
        <taxon>rosids</taxon>
        <taxon>malvids</taxon>
        <taxon>Malvales</taxon>
        <taxon>Malvaceae</taxon>
        <taxon>Malvoideae</taxon>
        <taxon>Gossypium</taxon>
    </lineage>
</organism>
<name>A0A9D3UTN9_9ROSI</name>
<gene>
    <name evidence="1" type="ORF">J1N35_034304</name>
</gene>
<proteinExistence type="predicted"/>
<reference evidence="1 2" key="1">
    <citation type="journal article" date="2021" name="Plant Biotechnol. J.">
        <title>Multi-omics assisted identification of the key and species-specific regulatory components of drought-tolerant mechanisms in Gossypium stocksii.</title>
        <authorList>
            <person name="Yu D."/>
            <person name="Ke L."/>
            <person name="Zhang D."/>
            <person name="Wu Y."/>
            <person name="Sun Y."/>
            <person name="Mei J."/>
            <person name="Sun J."/>
            <person name="Sun Y."/>
        </authorList>
    </citation>
    <scope>NUCLEOTIDE SEQUENCE [LARGE SCALE GENOMIC DNA]</scope>
    <source>
        <strain evidence="2">cv. E1</strain>
        <tissue evidence="1">Leaf</tissue>
    </source>
</reference>
<accession>A0A9D3UTN9</accession>
<evidence type="ECO:0000313" key="2">
    <source>
        <dbReference type="Proteomes" id="UP000828251"/>
    </source>
</evidence>
<dbReference type="AlphaFoldDB" id="A0A9D3UTN9"/>
<protein>
    <submittedName>
        <fullName evidence="1">Uncharacterized protein</fullName>
    </submittedName>
</protein>
<dbReference type="EMBL" id="JAIQCV010000010">
    <property type="protein sequence ID" value="KAH1056239.1"/>
    <property type="molecule type" value="Genomic_DNA"/>
</dbReference>
<keyword evidence="2" id="KW-1185">Reference proteome</keyword>
<sequence>MIITISTMESEFVTLDKSGEDVKRLQNFLENISDWPKPMPIICIYCDNQAKIGRVQNVTYNELGDVHNHLNIPMRTKTLPGEGVQIQTRQGWGALAQHGQCEMFILFRPKNNL</sequence>
<dbReference type="Proteomes" id="UP000828251">
    <property type="component" value="Unassembled WGS sequence"/>
</dbReference>